<dbReference type="InterPro" id="IPR036388">
    <property type="entry name" value="WH-like_DNA-bd_sf"/>
</dbReference>
<dbReference type="InterPro" id="IPR000524">
    <property type="entry name" value="Tscrpt_reg_HTH_GntR"/>
</dbReference>
<organism evidence="5 6">
    <name type="scientific">Clostridium tarantellae</name>
    <dbReference type="NCBI Taxonomy" id="39493"/>
    <lineage>
        <taxon>Bacteria</taxon>
        <taxon>Bacillati</taxon>
        <taxon>Bacillota</taxon>
        <taxon>Clostridia</taxon>
        <taxon>Eubacteriales</taxon>
        <taxon>Clostridiaceae</taxon>
        <taxon>Clostridium</taxon>
    </lineage>
</organism>
<dbReference type="Proteomes" id="UP000430345">
    <property type="component" value="Unassembled WGS sequence"/>
</dbReference>
<keyword evidence="3" id="KW-0804">Transcription</keyword>
<keyword evidence="6" id="KW-1185">Reference proteome</keyword>
<proteinExistence type="predicted"/>
<evidence type="ECO:0000313" key="6">
    <source>
        <dbReference type="Proteomes" id="UP000430345"/>
    </source>
</evidence>
<dbReference type="GO" id="GO:0003700">
    <property type="term" value="F:DNA-binding transcription factor activity"/>
    <property type="evidence" value="ECO:0007669"/>
    <property type="project" value="InterPro"/>
</dbReference>
<reference evidence="5 6" key="1">
    <citation type="submission" date="2019-10" db="EMBL/GenBank/DDBJ databases">
        <title>The Genome Sequence of Clostridium tarantellae Isolated from Fish Brain.</title>
        <authorList>
            <person name="Bano L."/>
            <person name="Kiel M."/>
            <person name="Sales G."/>
            <person name="Doxey A.C."/>
            <person name="Mansfield M.J."/>
            <person name="Schiavone M."/>
            <person name="Rossetto O."/>
            <person name="Pirazzini M."/>
            <person name="Dobrindt U."/>
            <person name="Montecucco C."/>
        </authorList>
    </citation>
    <scope>NUCLEOTIDE SEQUENCE [LARGE SCALE GENOMIC DNA]</scope>
    <source>
        <strain evidence="5 6">DSM 3997</strain>
    </source>
</reference>
<evidence type="ECO:0000256" key="1">
    <source>
        <dbReference type="ARBA" id="ARBA00023015"/>
    </source>
</evidence>
<dbReference type="EMBL" id="WHJC01000569">
    <property type="protein sequence ID" value="MPQ45298.1"/>
    <property type="molecule type" value="Genomic_DNA"/>
</dbReference>
<evidence type="ECO:0000259" key="4">
    <source>
        <dbReference type="PROSITE" id="PS50949"/>
    </source>
</evidence>
<dbReference type="SUPFAM" id="SSF46785">
    <property type="entry name" value="Winged helix' DNA-binding domain"/>
    <property type="match status" value="1"/>
</dbReference>
<evidence type="ECO:0000256" key="2">
    <source>
        <dbReference type="ARBA" id="ARBA00023125"/>
    </source>
</evidence>
<dbReference type="PANTHER" id="PTHR38445">
    <property type="entry name" value="HTH-TYPE TRANSCRIPTIONAL REPRESSOR YTRA"/>
    <property type="match status" value="1"/>
</dbReference>
<dbReference type="Pfam" id="PF00392">
    <property type="entry name" value="GntR"/>
    <property type="match status" value="1"/>
</dbReference>
<feature type="domain" description="HTH gntR-type" evidence="4">
    <location>
        <begin position="10"/>
        <end position="78"/>
    </location>
</feature>
<dbReference type="PANTHER" id="PTHR38445:SF6">
    <property type="entry name" value="GNTR-FAMILY TRANSCRIPTIONAL REGULATOR"/>
    <property type="match status" value="1"/>
</dbReference>
<dbReference type="Gene3D" id="1.10.10.10">
    <property type="entry name" value="Winged helix-like DNA-binding domain superfamily/Winged helix DNA-binding domain"/>
    <property type="match status" value="1"/>
</dbReference>
<comment type="caution">
    <text evidence="5">The sequence shown here is derived from an EMBL/GenBank/DDBJ whole genome shotgun (WGS) entry which is preliminary data.</text>
</comment>
<dbReference type="SMART" id="SM00345">
    <property type="entry name" value="HTH_GNTR"/>
    <property type="match status" value="1"/>
</dbReference>
<dbReference type="CDD" id="cd07377">
    <property type="entry name" value="WHTH_GntR"/>
    <property type="match status" value="1"/>
</dbReference>
<gene>
    <name evidence="5" type="ORF">GBZ86_16400</name>
</gene>
<dbReference type="PROSITE" id="PS50949">
    <property type="entry name" value="HTH_GNTR"/>
    <property type="match status" value="1"/>
</dbReference>
<evidence type="ECO:0000256" key="3">
    <source>
        <dbReference type="ARBA" id="ARBA00023163"/>
    </source>
</evidence>
<keyword evidence="2" id="KW-0238">DNA-binding</keyword>
<evidence type="ECO:0000313" key="5">
    <source>
        <dbReference type="EMBL" id="MPQ45298.1"/>
    </source>
</evidence>
<dbReference type="InterPro" id="IPR036390">
    <property type="entry name" value="WH_DNA-bd_sf"/>
</dbReference>
<accession>A0A6I1MS65</accession>
<protein>
    <submittedName>
        <fullName evidence="5">GntR family transcriptional regulator</fullName>
    </submittedName>
</protein>
<keyword evidence="1" id="KW-0805">Transcription regulation</keyword>
<name>A0A6I1MS65_9CLOT</name>
<sequence>MWNFQFNNTEPIYLQIINLVKRNIAIGYLRAGDKLPSVREMASLLEVNPNTLHRAYSELEKEGITFTKRGMGSFVSEEVGDFTSLKNEMGEELAIKFLNDMKDLGITKEETIKIIENLEG</sequence>
<dbReference type="GO" id="GO:0003677">
    <property type="term" value="F:DNA binding"/>
    <property type="evidence" value="ECO:0007669"/>
    <property type="project" value="UniProtKB-KW"/>
</dbReference>
<dbReference type="AlphaFoldDB" id="A0A6I1MS65"/>